<name>A0A849L1N6_9RHOB</name>
<dbReference type="Pfam" id="PF00512">
    <property type="entry name" value="HisKA"/>
    <property type="match status" value="1"/>
</dbReference>
<protein>
    <recommendedName>
        <fullName evidence="3">histidine kinase</fullName>
        <ecNumber evidence="3">2.7.13.3</ecNumber>
    </recommendedName>
</protein>
<evidence type="ECO:0000256" key="9">
    <source>
        <dbReference type="ARBA" id="ARBA00023012"/>
    </source>
</evidence>
<dbReference type="SUPFAM" id="SSF55874">
    <property type="entry name" value="ATPase domain of HSP90 chaperone/DNA topoisomerase II/histidine kinase"/>
    <property type="match status" value="1"/>
</dbReference>
<feature type="domain" description="HAMP" evidence="13">
    <location>
        <begin position="186"/>
        <end position="239"/>
    </location>
</feature>
<evidence type="ECO:0000256" key="10">
    <source>
        <dbReference type="ARBA" id="ARBA00023136"/>
    </source>
</evidence>
<evidence type="ECO:0000313" key="14">
    <source>
        <dbReference type="EMBL" id="NNU80206.1"/>
    </source>
</evidence>
<evidence type="ECO:0000256" key="3">
    <source>
        <dbReference type="ARBA" id="ARBA00012438"/>
    </source>
</evidence>
<dbReference type="PROSITE" id="PS50885">
    <property type="entry name" value="HAMP"/>
    <property type="match status" value="1"/>
</dbReference>
<dbReference type="InterPro" id="IPR050428">
    <property type="entry name" value="TCS_sensor_his_kinase"/>
</dbReference>
<dbReference type="SMART" id="SM00387">
    <property type="entry name" value="HATPase_c"/>
    <property type="match status" value="1"/>
</dbReference>
<dbReference type="Proteomes" id="UP000572377">
    <property type="component" value="Unassembled WGS sequence"/>
</dbReference>
<dbReference type="EC" id="2.7.13.3" evidence="3"/>
<keyword evidence="7 14" id="KW-0418">Kinase</keyword>
<keyword evidence="4" id="KW-0597">Phosphoprotein</keyword>
<feature type="domain" description="Histidine kinase" evidence="12">
    <location>
        <begin position="247"/>
        <end position="460"/>
    </location>
</feature>
<evidence type="ECO:0000256" key="8">
    <source>
        <dbReference type="ARBA" id="ARBA00022989"/>
    </source>
</evidence>
<dbReference type="EMBL" id="JABFBC010000001">
    <property type="protein sequence ID" value="NNU80206.1"/>
    <property type="molecule type" value="Genomic_DNA"/>
</dbReference>
<dbReference type="SUPFAM" id="SSF47384">
    <property type="entry name" value="Homodimeric domain of signal transducing histidine kinase"/>
    <property type="match status" value="1"/>
</dbReference>
<dbReference type="InterPro" id="IPR004358">
    <property type="entry name" value="Sig_transdc_His_kin-like_C"/>
</dbReference>
<comment type="caution">
    <text evidence="14">The sequence shown here is derived from an EMBL/GenBank/DDBJ whole genome shotgun (WGS) entry which is preliminary data.</text>
</comment>
<organism evidence="14 15">
    <name type="scientific">Halovulum dunhuangense</name>
    <dbReference type="NCBI Taxonomy" id="1505036"/>
    <lineage>
        <taxon>Bacteria</taxon>
        <taxon>Pseudomonadati</taxon>
        <taxon>Pseudomonadota</taxon>
        <taxon>Alphaproteobacteria</taxon>
        <taxon>Rhodobacterales</taxon>
        <taxon>Paracoccaceae</taxon>
        <taxon>Halovulum</taxon>
    </lineage>
</organism>
<dbReference type="InterPro" id="IPR003594">
    <property type="entry name" value="HATPase_dom"/>
</dbReference>
<dbReference type="AlphaFoldDB" id="A0A849L1N6"/>
<evidence type="ECO:0000256" key="2">
    <source>
        <dbReference type="ARBA" id="ARBA00004370"/>
    </source>
</evidence>
<evidence type="ECO:0000256" key="7">
    <source>
        <dbReference type="ARBA" id="ARBA00022777"/>
    </source>
</evidence>
<evidence type="ECO:0000256" key="6">
    <source>
        <dbReference type="ARBA" id="ARBA00022692"/>
    </source>
</evidence>
<proteinExistence type="predicted"/>
<keyword evidence="15" id="KW-1185">Reference proteome</keyword>
<dbReference type="Gene3D" id="6.10.340.10">
    <property type="match status" value="1"/>
</dbReference>
<evidence type="ECO:0000259" key="12">
    <source>
        <dbReference type="PROSITE" id="PS50109"/>
    </source>
</evidence>
<keyword evidence="8 11" id="KW-1133">Transmembrane helix</keyword>
<dbReference type="PRINTS" id="PR00344">
    <property type="entry name" value="BCTRLSENSOR"/>
</dbReference>
<dbReference type="RefSeq" id="WP_171323766.1">
    <property type="nucleotide sequence ID" value="NZ_JABFBC010000001.1"/>
</dbReference>
<dbReference type="PANTHER" id="PTHR45436:SF8">
    <property type="entry name" value="HISTIDINE KINASE"/>
    <property type="match status" value="1"/>
</dbReference>
<gene>
    <name evidence="14" type="ORF">HMH01_07110</name>
</gene>
<dbReference type="SUPFAM" id="SSF158472">
    <property type="entry name" value="HAMP domain-like"/>
    <property type="match status" value="1"/>
</dbReference>
<evidence type="ECO:0000313" key="15">
    <source>
        <dbReference type="Proteomes" id="UP000572377"/>
    </source>
</evidence>
<dbReference type="GO" id="GO:0005886">
    <property type="term" value="C:plasma membrane"/>
    <property type="evidence" value="ECO:0007669"/>
    <property type="project" value="TreeGrafter"/>
</dbReference>
<keyword evidence="9" id="KW-0902">Two-component regulatory system</keyword>
<dbReference type="InterPro" id="IPR036890">
    <property type="entry name" value="HATPase_C_sf"/>
</dbReference>
<dbReference type="GO" id="GO:0000155">
    <property type="term" value="F:phosphorelay sensor kinase activity"/>
    <property type="evidence" value="ECO:0007669"/>
    <property type="project" value="InterPro"/>
</dbReference>
<dbReference type="InterPro" id="IPR003661">
    <property type="entry name" value="HisK_dim/P_dom"/>
</dbReference>
<dbReference type="Pfam" id="PF00672">
    <property type="entry name" value="HAMP"/>
    <property type="match status" value="1"/>
</dbReference>
<dbReference type="InterPro" id="IPR003660">
    <property type="entry name" value="HAMP_dom"/>
</dbReference>
<comment type="catalytic activity">
    <reaction evidence="1">
        <text>ATP + protein L-histidine = ADP + protein N-phospho-L-histidine.</text>
        <dbReference type="EC" id="2.7.13.3"/>
    </reaction>
</comment>
<dbReference type="SMART" id="SM00388">
    <property type="entry name" value="HisKA"/>
    <property type="match status" value="1"/>
</dbReference>
<evidence type="ECO:0000256" key="11">
    <source>
        <dbReference type="SAM" id="Phobius"/>
    </source>
</evidence>
<evidence type="ECO:0000256" key="1">
    <source>
        <dbReference type="ARBA" id="ARBA00000085"/>
    </source>
</evidence>
<keyword evidence="10 11" id="KW-0472">Membrane</keyword>
<sequence length="460" mass="47996">MRGVLRGAIWRTTAARIALLFTALFCAGLGIGLGSLYLGTIGVIDRQTDATLDAEIRALSEGYREGGLLRLVGAIEARTGPDARSDNVYLLAGPQGVQIAGNLSGWPDGASFGAAFSFPVQRRDGAEIASREVRAVAFDLGGGYRLLVGRDSSTLEEFRARFIDVALWVAAGTLVMGLALGLILGRRVLARVARAAEAGERIAAGNLDGRVPVSGSGDEFDRLATSVNAMLDRIEALMQGMRIATDSISHDVRKPLTRVRAELDLALRRETDAAGAQAAMARALGQIDAAVGILGRLLDIARAEAGMAGGEWRAVDLSRIAEDAAELYLPLAEERGIALSIDTADRSPAHGEPQLLAQAVANLIDNALKYAPAASGLVRVTAGPLPSGGAFVEVTDNGPGIPTEARDRVTERFVRLDAARGGDGSGLGLSLVRAVVHLHGGRLALGDAGPGLSARIELPR</sequence>
<reference evidence="14 15" key="1">
    <citation type="submission" date="2020-05" db="EMBL/GenBank/DDBJ databases">
        <title>Gimesia benthica sp. nov., a novel planctomycete isolated from a deep-sea water sample of the Northwest Indian Ocean.</title>
        <authorList>
            <person name="Wang J."/>
            <person name="Ruan C."/>
            <person name="Song L."/>
            <person name="Zhu Y."/>
            <person name="Li A."/>
            <person name="Zheng X."/>
            <person name="Wang L."/>
            <person name="Lu Z."/>
            <person name="Huang Y."/>
            <person name="Du W."/>
            <person name="Zhou Y."/>
            <person name="Huang L."/>
            <person name="Dai X."/>
        </authorList>
    </citation>
    <scope>NUCLEOTIDE SEQUENCE [LARGE SCALE GENOMIC DNA]</scope>
    <source>
        <strain evidence="14 15">YYQ-30</strain>
    </source>
</reference>
<dbReference type="SMART" id="SM00304">
    <property type="entry name" value="HAMP"/>
    <property type="match status" value="1"/>
</dbReference>
<feature type="transmembrane region" description="Helical" evidence="11">
    <location>
        <begin position="165"/>
        <end position="184"/>
    </location>
</feature>
<dbReference type="Pfam" id="PF02518">
    <property type="entry name" value="HATPase_c"/>
    <property type="match status" value="1"/>
</dbReference>
<evidence type="ECO:0000256" key="4">
    <source>
        <dbReference type="ARBA" id="ARBA00022553"/>
    </source>
</evidence>
<keyword evidence="6 11" id="KW-0812">Transmembrane</keyword>
<dbReference type="Gene3D" id="1.10.287.130">
    <property type="match status" value="1"/>
</dbReference>
<keyword evidence="5" id="KW-0808">Transferase</keyword>
<evidence type="ECO:0000259" key="13">
    <source>
        <dbReference type="PROSITE" id="PS50885"/>
    </source>
</evidence>
<dbReference type="PANTHER" id="PTHR45436">
    <property type="entry name" value="SENSOR HISTIDINE KINASE YKOH"/>
    <property type="match status" value="1"/>
</dbReference>
<evidence type="ECO:0000256" key="5">
    <source>
        <dbReference type="ARBA" id="ARBA00022679"/>
    </source>
</evidence>
<accession>A0A849L1N6</accession>
<dbReference type="Gene3D" id="3.30.565.10">
    <property type="entry name" value="Histidine kinase-like ATPase, C-terminal domain"/>
    <property type="match status" value="1"/>
</dbReference>
<dbReference type="CDD" id="cd06225">
    <property type="entry name" value="HAMP"/>
    <property type="match status" value="1"/>
</dbReference>
<dbReference type="InterPro" id="IPR036097">
    <property type="entry name" value="HisK_dim/P_sf"/>
</dbReference>
<dbReference type="CDD" id="cd00082">
    <property type="entry name" value="HisKA"/>
    <property type="match status" value="1"/>
</dbReference>
<dbReference type="PROSITE" id="PS50109">
    <property type="entry name" value="HIS_KIN"/>
    <property type="match status" value="1"/>
</dbReference>
<comment type="subcellular location">
    <subcellularLocation>
        <location evidence="2">Membrane</location>
    </subcellularLocation>
</comment>
<dbReference type="InterPro" id="IPR005467">
    <property type="entry name" value="His_kinase_dom"/>
</dbReference>